<dbReference type="KEGG" id="pstg:E8M01_34205"/>
<dbReference type="AlphaFoldDB" id="A0A4D7BEF6"/>
<proteinExistence type="predicted"/>
<name>A0A4D7BEF6_9HYPH</name>
<evidence type="ECO:0000313" key="3">
    <source>
        <dbReference type="Proteomes" id="UP000298781"/>
    </source>
</evidence>
<keyword evidence="3" id="KW-1185">Reference proteome</keyword>
<feature type="region of interest" description="Disordered" evidence="1">
    <location>
        <begin position="1"/>
        <end position="20"/>
    </location>
</feature>
<dbReference type="RefSeq" id="WP_136964258.1">
    <property type="nucleotide sequence ID" value="NZ_CP039690.1"/>
</dbReference>
<evidence type="ECO:0000313" key="2">
    <source>
        <dbReference type="EMBL" id="QCI68843.1"/>
    </source>
</evidence>
<evidence type="ECO:0000256" key="1">
    <source>
        <dbReference type="SAM" id="MobiDB-lite"/>
    </source>
</evidence>
<reference evidence="2 3" key="1">
    <citation type="submission" date="2019-04" db="EMBL/GenBank/DDBJ databases">
        <title>Phreatobacter aquaticus sp. nov.</title>
        <authorList>
            <person name="Choi A."/>
        </authorList>
    </citation>
    <scope>NUCLEOTIDE SEQUENCE [LARGE SCALE GENOMIC DNA]</scope>
    <source>
        <strain evidence="2 3">KCTC 52518</strain>
    </source>
</reference>
<sequence length="357" mass="37642">MTTHNFQASARPVTAPSPQRTALQAARLASLHEIRDGIIRAHDQFADITNRANAIQDRAKITTLFETLRVAVDGATHAITDIDPTMAGVSDNVSPPRARPGDIVMQLGQAFDDWNSLLALCGRVPGEPIDPQNTGVSDAVEWLHSAIAMLVDLIAEQPAANVQTMAIQARVSINWDGDGDANNVMDIGFNPARGPRSRNVLAGILNRLARLDQESASPVASAQTVSAATVPPKRFARERGQSTVTVDGLAAAAIHVRDACAALADDENGTWEKAKALEETIFGTLGEIPAHTLREIAVKASAVAGAIERTWCAVDPGVMAHILRNIARDLNAAGGLERMAAGSTMAAQGQEGSGLGR</sequence>
<dbReference type="Proteomes" id="UP000298781">
    <property type="component" value="Chromosome"/>
</dbReference>
<accession>A0A4D7BEF6</accession>
<organism evidence="2 3">
    <name type="scientific">Phreatobacter stygius</name>
    <dbReference type="NCBI Taxonomy" id="1940610"/>
    <lineage>
        <taxon>Bacteria</taxon>
        <taxon>Pseudomonadati</taxon>
        <taxon>Pseudomonadota</taxon>
        <taxon>Alphaproteobacteria</taxon>
        <taxon>Hyphomicrobiales</taxon>
        <taxon>Phreatobacteraceae</taxon>
        <taxon>Phreatobacter</taxon>
    </lineage>
</organism>
<gene>
    <name evidence="2" type="ORF">E8M01_34205</name>
</gene>
<protein>
    <submittedName>
        <fullName evidence="2">Uncharacterized protein</fullName>
    </submittedName>
</protein>
<dbReference type="EMBL" id="CP039690">
    <property type="protein sequence ID" value="QCI68843.1"/>
    <property type="molecule type" value="Genomic_DNA"/>
</dbReference>